<sequence>MKVLTSDWNSSKAQLMFVRKQVFGIEQGIAAEDDFDHQDASAVHFVSFGTTAVPTGVCRLTEQGQIGRLSVLPNYRSQGYGKMLLRKAIEVAREMGFKEVFLHAQVEVQVYYEHFGFKTDGKIFFEAGKPHVNMIREI</sequence>
<comment type="caution">
    <text evidence="2">The sequence shown here is derived from an EMBL/GenBank/DDBJ whole genome shotgun (WGS) entry which is preliminary data.</text>
</comment>
<dbReference type="InterPro" id="IPR016181">
    <property type="entry name" value="Acyl_CoA_acyltransferase"/>
</dbReference>
<dbReference type="AlphaFoldDB" id="A0A501WLT8"/>
<dbReference type="Proteomes" id="UP000315901">
    <property type="component" value="Unassembled WGS sequence"/>
</dbReference>
<feature type="domain" description="N-acetyltransferase" evidence="1">
    <location>
        <begin position="1"/>
        <end position="138"/>
    </location>
</feature>
<gene>
    <name evidence="2" type="ORF">FJM67_12170</name>
</gene>
<dbReference type="SUPFAM" id="SSF55729">
    <property type="entry name" value="Acyl-CoA N-acyltransferases (Nat)"/>
    <property type="match status" value="1"/>
</dbReference>
<keyword evidence="2" id="KW-0808">Transferase</keyword>
<evidence type="ECO:0000259" key="1">
    <source>
        <dbReference type="PROSITE" id="PS51186"/>
    </source>
</evidence>
<dbReference type="Gene3D" id="3.40.630.30">
    <property type="match status" value="1"/>
</dbReference>
<dbReference type="CDD" id="cd04301">
    <property type="entry name" value="NAT_SF"/>
    <property type="match status" value="1"/>
</dbReference>
<protein>
    <submittedName>
        <fullName evidence="2">GNAT family N-acetyltransferase</fullName>
    </submittedName>
</protein>
<accession>A0A501WLT8</accession>
<evidence type="ECO:0000313" key="2">
    <source>
        <dbReference type="EMBL" id="TPE49350.1"/>
    </source>
</evidence>
<evidence type="ECO:0000313" key="3">
    <source>
        <dbReference type="Proteomes" id="UP000315901"/>
    </source>
</evidence>
<proteinExistence type="predicted"/>
<dbReference type="PROSITE" id="PS51186">
    <property type="entry name" value="GNAT"/>
    <property type="match status" value="1"/>
</dbReference>
<dbReference type="PANTHER" id="PTHR13355:SF11">
    <property type="entry name" value="GLUCOSAMINE 6-PHOSPHATE N-ACETYLTRANSFERASE"/>
    <property type="match status" value="1"/>
</dbReference>
<dbReference type="EMBL" id="VFRR01000025">
    <property type="protein sequence ID" value="TPE49350.1"/>
    <property type="molecule type" value="Genomic_DNA"/>
</dbReference>
<dbReference type="InterPro" id="IPR000182">
    <property type="entry name" value="GNAT_dom"/>
</dbReference>
<dbReference type="Pfam" id="PF13673">
    <property type="entry name" value="Acetyltransf_10"/>
    <property type="match status" value="1"/>
</dbReference>
<organism evidence="2 3">
    <name type="scientific">Maribrevibacterium harenarium</name>
    <dbReference type="NCBI Taxonomy" id="2589817"/>
    <lineage>
        <taxon>Bacteria</taxon>
        <taxon>Pseudomonadati</taxon>
        <taxon>Pseudomonadota</taxon>
        <taxon>Gammaproteobacteria</taxon>
        <taxon>Oceanospirillales</taxon>
        <taxon>Oceanospirillaceae</taxon>
        <taxon>Maribrevibacterium</taxon>
    </lineage>
</organism>
<reference evidence="2 3" key="1">
    <citation type="submission" date="2019-06" db="EMBL/GenBank/DDBJ databases">
        <title>A novel bacterium of genus Marinomonas, isolated from coastal sand.</title>
        <authorList>
            <person name="Huang H."/>
            <person name="Mo K."/>
            <person name="Hu Y."/>
        </authorList>
    </citation>
    <scope>NUCLEOTIDE SEQUENCE [LARGE SCALE GENOMIC DNA]</scope>
    <source>
        <strain evidence="2 3">HB171799</strain>
    </source>
</reference>
<dbReference type="InterPro" id="IPR039143">
    <property type="entry name" value="GNPNAT1-like"/>
</dbReference>
<dbReference type="GO" id="GO:0004343">
    <property type="term" value="F:glucosamine 6-phosphate N-acetyltransferase activity"/>
    <property type="evidence" value="ECO:0007669"/>
    <property type="project" value="TreeGrafter"/>
</dbReference>
<dbReference type="OrthoDB" id="9796171at2"/>
<dbReference type="PANTHER" id="PTHR13355">
    <property type="entry name" value="GLUCOSAMINE 6-PHOSPHATE N-ACETYLTRANSFERASE"/>
    <property type="match status" value="1"/>
</dbReference>
<keyword evidence="3" id="KW-1185">Reference proteome</keyword>
<name>A0A501WLT8_9GAMM</name>